<gene>
    <name evidence="2" type="ordered locus">Gbem_1711</name>
</gene>
<evidence type="ECO:0000313" key="3">
    <source>
        <dbReference type="Proteomes" id="UP000008825"/>
    </source>
</evidence>
<dbReference type="HOGENOM" id="CLU_100715_7_1_7"/>
<name>B5E9I5_CITBB</name>
<dbReference type="NCBIfam" id="TIGR00004">
    <property type="entry name" value="Rid family detoxifying hydrolase"/>
    <property type="match status" value="1"/>
</dbReference>
<comment type="similarity">
    <text evidence="1">Belongs to the RutC family.</text>
</comment>
<reference evidence="2 3" key="1">
    <citation type="submission" date="2008-07" db="EMBL/GenBank/DDBJ databases">
        <title>Complete sequence of Geobacter bemidjiensis BEM.</title>
        <authorList>
            <consortium name="US DOE Joint Genome Institute"/>
            <person name="Lucas S."/>
            <person name="Copeland A."/>
            <person name="Lapidus A."/>
            <person name="Glavina del Rio T."/>
            <person name="Dalin E."/>
            <person name="Tice H."/>
            <person name="Bruce D."/>
            <person name="Goodwin L."/>
            <person name="Pitluck S."/>
            <person name="Kiss H."/>
            <person name="Brettin T."/>
            <person name="Detter J.C."/>
            <person name="Han C."/>
            <person name="Kuske C.R."/>
            <person name="Schmutz J."/>
            <person name="Larimer F."/>
            <person name="Land M."/>
            <person name="Hauser L."/>
            <person name="Kyrpides N."/>
            <person name="Lykidis A."/>
            <person name="Lovley D."/>
            <person name="Richardson P."/>
        </authorList>
    </citation>
    <scope>NUCLEOTIDE SEQUENCE [LARGE SCALE GENOMIC DNA]</scope>
    <source>
        <strain evidence="3">ATCC BAA-1014 / DSM 16622 / JCM 12645 / Bem</strain>
    </source>
</reference>
<evidence type="ECO:0000256" key="1">
    <source>
        <dbReference type="ARBA" id="ARBA00010552"/>
    </source>
</evidence>
<dbReference type="SUPFAM" id="SSF55298">
    <property type="entry name" value="YjgF-like"/>
    <property type="match status" value="1"/>
</dbReference>
<reference evidence="2 3" key="2">
    <citation type="journal article" date="2010" name="BMC Genomics">
        <title>The genome of Geobacter bemidjiensis, exemplar for the subsurface clade of Geobacter species that predominate in Fe(III)-reducing subsurface environments.</title>
        <authorList>
            <person name="Aklujkar M."/>
            <person name="Young N.D."/>
            <person name="Holmes D."/>
            <person name="Chavan M."/>
            <person name="Risso C."/>
            <person name="Kiss H.E."/>
            <person name="Han C.S."/>
            <person name="Land M.L."/>
            <person name="Lovley D.R."/>
        </authorList>
    </citation>
    <scope>NUCLEOTIDE SEQUENCE [LARGE SCALE GENOMIC DNA]</scope>
    <source>
        <strain evidence="3">ATCC BAA-1014 / DSM 16622 / JCM 12645 / Bem</strain>
    </source>
</reference>
<dbReference type="Gene3D" id="3.30.1330.40">
    <property type="entry name" value="RutC-like"/>
    <property type="match status" value="1"/>
</dbReference>
<dbReference type="KEGG" id="gbm:Gbem_1711"/>
<proteinExistence type="inferred from homology"/>
<protein>
    <submittedName>
        <fullName evidence="2">YjgF/Yer057c/UK114 family protein</fullName>
    </submittedName>
</protein>
<dbReference type="RefSeq" id="WP_012530143.1">
    <property type="nucleotide sequence ID" value="NC_011146.1"/>
</dbReference>
<dbReference type="CDD" id="cd00448">
    <property type="entry name" value="YjgF_YER057c_UK114_family"/>
    <property type="match status" value="1"/>
</dbReference>
<dbReference type="InterPro" id="IPR006056">
    <property type="entry name" value="RidA"/>
</dbReference>
<dbReference type="Pfam" id="PF01042">
    <property type="entry name" value="Ribonuc_L-PSP"/>
    <property type="match status" value="1"/>
</dbReference>
<organism evidence="2 3">
    <name type="scientific">Citrifermentans bemidjiense (strain ATCC BAA-1014 / DSM 16622 / JCM 12645 / Bem)</name>
    <name type="common">Geobacter bemidjiensis</name>
    <dbReference type="NCBI Taxonomy" id="404380"/>
    <lineage>
        <taxon>Bacteria</taxon>
        <taxon>Pseudomonadati</taxon>
        <taxon>Thermodesulfobacteriota</taxon>
        <taxon>Desulfuromonadia</taxon>
        <taxon>Geobacterales</taxon>
        <taxon>Geobacteraceae</taxon>
        <taxon>Citrifermentans</taxon>
    </lineage>
</organism>
<keyword evidence="3" id="KW-1185">Reference proteome</keyword>
<dbReference type="AlphaFoldDB" id="B5E9I5"/>
<accession>B5E9I5</accession>
<dbReference type="InterPro" id="IPR035959">
    <property type="entry name" value="RutC-like_sf"/>
</dbReference>
<dbReference type="Proteomes" id="UP000008825">
    <property type="component" value="Chromosome"/>
</dbReference>
<sequence>MSRNAITAENAVAVGPYSHGIDAGDAIYLSRQTPIDPATGQLVSGGITVQAEQCFANLFAVLKSAGLDEGSVVKVNVFLVDMSDFAAMNSVYEKQFTRPYPARTTIGVASLPLGARIEIELVARRENRTS</sequence>
<dbReference type="EMBL" id="CP001124">
    <property type="protein sequence ID" value="ACH38727.1"/>
    <property type="molecule type" value="Genomic_DNA"/>
</dbReference>
<dbReference type="STRING" id="404380.Gbem_1711"/>
<dbReference type="FunFam" id="3.30.1330.40:FF:000001">
    <property type="entry name" value="L-PSP family endoribonuclease"/>
    <property type="match status" value="1"/>
</dbReference>
<dbReference type="eggNOG" id="COG0251">
    <property type="taxonomic scope" value="Bacteria"/>
</dbReference>
<dbReference type="InterPro" id="IPR006175">
    <property type="entry name" value="YjgF/YER057c/UK114"/>
</dbReference>
<dbReference type="GO" id="GO:0019239">
    <property type="term" value="F:deaminase activity"/>
    <property type="evidence" value="ECO:0007669"/>
    <property type="project" value="TreeGrafter"/>
</dbReference>
<dbReference type="PANTHER" id="PTHR11803">
    <property type="entry name" value="2-IMINOBUTANOATE/2-IMINOPROPANOATE DEAMINASE RIDA"/>
    <property type="match status" value="1"/>
</dbReference>
<dbReference type="GO" id="GO:0005829">
    <property type="term" value="C:cytosol"/>
    <property type="evidence" value="ECO:0007669"/>
    <property type="project" value="TreeGrafter"/>
</dbReference>
<dbReference type="PANTHER" id="PTHR11803:SF39">
    <property type="entry name" value="2-IMINOBUTANOATE_2-IMINOPROPANOATE DEAMINASE"/>
    <property type="match status" value="1"/>
</dbReference>
<evidence type="ECO:0000313" key="2">
    <source>
        <dbReference type="EMBL" id="ACH38727.1"/>
    </source>
</evidence>